<dbReference type="CDD" id="cd00107">
    <property type="entry name" value="Knot1"/>
    <property type="match status" value="1"/>
</dbReference>
<keyword evidence="2" id="KW-0964">Secreted</keyword>
<dbReference type="AlphaFoldDB" id="A0ABD2RIV3"/>
<accession>A0ABD2RIV3</accession>
<dbReference type="SMART" id="SM00505">
    <property type="entry name" value="Knot1"/>
    <property type="match status" value="1"/>
</dbReference>
<comment type="caution">
    <text evidence="6">The sequence shown here is derived from an EMBL/GenBank/DDBJ whole genome shotgun (WGS) entry which is preliminary data.</text>
</comment>
<proteinExistence type="predicted"/>
<evidence type="ECO:0000256" key="2">
    <source>
        <dbReference type="ARBA" id="ARBA00022525"/>
    </source>
</evidence>
<keyword evidence="3" id="KW-0732">Signal</keyword>
<dbReference type="InterPro" id="IPR003614">
    <property type="entry name" value="Knottins"/>
</dbReference>
<keyword evidence="7" id="KW-1185">Reference proteome</keyword>
<keyword evidence="4" id="KW-1015">Disulfide bond</keyword>
<evidence type="ECO:0000256" key="4">
    <source>
        <dbReference type="ARBA" id="ARBA00023157"/>
    </source>
</evidence>
<dbReference type="InterPro" id="IPR036574">
    <property type="entry name" value="Scorpion_toxin-like_sf"/>
</dbReference>
<protein>
    <recommendedName>
        <fullName evidence="5">Knottins-like domain-containing protein</fullName>
    </recommendedName>
</protein>
<organism evidence="6 7">
    <name type="scientific">Solanum stoloniferum</name>
    <dbReference type="NCBI Taxonomy" id="62892"/>
    <lineage>
        <taxon>Eukaryota</taxon>
        <taxon>Viridiplantae</taxon>
        <taxon>Streptophyta</taxon>
        <taxon>Embryophyta</taxon>
        <taxon>Tracheophyta</taxon>
        <taxon>Spermatophyta</taxon>
        <taxon>Magnoliopsida</taxon>
        <taxon>eudicotyledons</taxon>
        <taxon>Gunneridae</taxon>
        <taxon>Pentapetalae</taxon>
        <taxon>asterids</taxon>
        <taxon>lamiids</taxon>
        <taxon>Solanales</taxon>
        <taxon>Solanaceae</taxon>
        <taxon>Solanoideae</taxon>
        <taxon>Solaneae</taxon>
        <taxon>Solanum</taxon>
    </lineage>
</organism>
<dbReference type="PROSITE" id="PS00940">
    <property type="entry name" value="GAMMA_THIONIN"/>
    <property type="match status" value="1"/>
</dbReference>
<evidence type="ECO:0000256" key="3">
    <source>
        <dbReference type="ARBA" id="ARBA00022729"/>
    </source>
</evidence>
<dbReference type="InterPro" id="IPR008176">
    <property type="entry name" value="Defensin_plant"/>
</dbReference>
<dbReference type="PANTHER" id="PTHR33147:SF96">
    <property type="entry name" value="KNOTTIN SCORPION TOXIN-LIKE DOMAIN-CONTAINING PROTEIN"/>
    <property type="match status" value="1"/>
</dbReference>
<dbReference type="Pfam" id="PF00304">
    <property type="entry name" value="Gamma-thionin"/>
    <property type="match status" value="1"/>
</dbReference>
<feature type="domain" description="Knottins-like" evidence="5">
    <location>
        <begin position="51"/>
        <end position="96"/>
    </location>
</feature>
<dbReference type="PANTHER" id="PTHR33147">
    <property type="entry name" value="DEFENSIN-LIKE PROTEIN 1"/>
    <property type="match status" value="1"/>
</dbReference>
<comment type="subcellular location">
    <subcellularLocation>
        <location evidence="1">Secreted</location>
    </subcellularLocation>
</comment>
<evidence type="ECO:0000313" key="7">
    <source>
        <dbReference type="Proteomes" id="UP001627284"/>
    </source>
</evidence>
<dbReference type="GO" id="GO:0005576">
    <property type="term" value="C:extracellular region"/>
    <property type="evidence" value="ECO:0007669"/>
    <property type="project" value="UniProtKB-SubCell"/>
</dbReference>
<dbReference type="EMBL" id="JBJKTR010000019">
    <property type="protein sequence ID" value="KAL3331757.1"/>
    <property type="molecule type" value="Genomic_DNA"/>
</dbReference>
<reference evidence="6 7" key="1">
    <citation type="submission" date="2024-05" db="EMBL/GenBank/DDBJ databases">
        <title>De novo assembly of an allotetraploid wild potato.</title>
        <authorList>
            <person name="Hosaka A.J."/>
        </authorList>
    </citation>
    <scope>NUCLEOTIDE SEQUENCE [LARGE SCALE GENOMIC DNA]</scope>
    <source>
        <tissue evidence="6">Young leaves</tissue>
    </source>
</reference>
<gene>
    <name evidence="6" type="ORF">AABB24_032394</name>
</gene>
<sequence>NFKLKSLLLLKKPFPLFFSLINSMARSICFMAFLVLAMMLFVTYEVQAQQICEATSQIFVGLCFTDSSCRKDCLSENFTGGYCSKLRRKCLCTKPCVFHTISNEVKTTLGEEAKTLSEVVLEEEIMME</sequence>
<feature type="non-terminal residue" evidence="6">
    <location>
        <position position="1"/>
    </location>
</feature>
<dbReference type="Proteomes" id="UP001627284">
    <property type="component" value="Unassembled WGS sequence"/>
</dbReference>
<evidence type="ECO:0000256" key="1">
    <source>
        <dbReference type="ARBA" id="ARBA00004613"/>
    </source>
</evidence>
<dbReference type="PRINTS" id="PR00288">
    <property type="entry name" value="PUROTHIONIN"/>
</dbReference>
<evidence type="ECO:0000259" key="5">
    <source>
        <dbReference type="SMART" id="SM00505"/>
    </source>
</evidence>
<dbReference type="Gene3D" id="3.30.30.10">
    <property type="entry name" value="Knottin, scorpion toxin-like"/>
    <property type="match status" value="1"/>
</dbReference>
<name>A0ABD2RIV3_9SOLN</name>
<dbReference type="SUPFAM" id="SSF57095">
    <property type="entry name" value="Scorpion toxin-like"/>
    <property type="match status" value="1"/>
</dbReference>
<evidence type="ECO:0000313" key="6">
    <source>
        <dbReference type="EMBL" id="KAL3331757.1"/>
    </source>
</evidence>